<name>A0A0A9AMH1_ARUDO</name>
<dbReference type="AlphaFoldDB" id="A0A0A9AMH1"/>
<sequence length="58" mass="6761">MKGGLSRERLQVLCQMYVPSYLRQRVQPPYKILQLRNRLGVGGFNFHVILLNRCCLLA</sequence>
<dbReference type="EMBL" id="GBRH01249608">
    <property type="protein sequence ID" value="JAD48287.1"/>
    <property type="molecule type" value="Transcribed_RNA"/>
</dbReference>
<evidence type="ECO:0000313" key="1">
    <source>
        <dbReference type="EMBL" id="JAD48287.1"/>
    </source>
</evidence>
<protein>
    <submittedName>
        <fullName evidence="1">Similar to ATVPS33 (Arabidopsis thaliana vacuolar protein sorting 33)</fullName>
    </submittedName>
</protein>
<organism evidence="1">
    <name type="scientific">Arundo donax</name>
    <name type="common">Giant reed</name>
    <name type="synonym">Donax arundinaceus</name>
    <dbReference type="NCBI Taxonomy" id="35708"/>
    <lineage>
        <taxon>Eukaryota</taxon>
        <taxon>Viridiplantae</taxon>
        <taxon>Streptophyta</taxon>
        <taxon>Embryophyta</taxon>
        <taxon>Tracheophyta</taxon>
        <taxon>Spermatophyta</taxon>
        <taxon>Magnoliopsida</taxon>
        <taxon>Liliopsida</taxon>
        <taxon>Poales</taxon>
        <taxon>Poaceae</taxon>
        <taxon>PACMAD clade</taxon>
        <taxon>Arundinoideae</taxon>
        <taxon>Arundineae</taxon>
        <taxon>Arundo</taxon>
    </lineage>
</organism>
<reference evidence="1" key="1">
    <citation type="submission" date="2014-09" db="EMBL/GenBank/DDBJ databases">
        <authorList>
            <person name="Magalhaes I.L.F."/>
            <person name="Oliveira U."/>
            <person name="Santos F.R."/>
            <person name="Vidigal T.H.D.A."/>
            <person name="Brescovit A.D."/>
            <person name="Santos A.J."/>
        </authorList>
    </citation>
    <scope>NUCLEOTIDE SEQUENCE</scope>
    <source>
        <tissue evidence="1">Shoot tissue taken approximately 20 cm above the soil surface</tissue>
    </source>
</reference>
<accession>A0A0A9AMH1</accession>
<proteinExistence type="predicted"/>
<reference evidence="1" key="2">
    <citation type="journal article" date="2015" name="Data Brief">
        <title>Shoot transcriptome of the giant reed, Arundo donax.</title>
        <authorList>
            <person name="Barrero R.A."/>
            <person name="Guerrero F.D."/>
            <person name="Moolhuijzen P."/>
            <person name="Goolsby J.A."/>
            <person name="Tidwell J."/>
            <person name="Bellgard S.E."/>
            <person name="Bellgard M.I."/>
        </authorList>
    </citation>
    <scope>NUCLEOTIDE SEQUENCE</scope>
    <source>
        <tissue evidence="1">Shoot tissue taken approximately 20 cm above the soil surface</tissue>
    </source>
</reference>